<evidence type="ECO:0000313" key="1">
    <source>
        <dbReference type="EMBL" id="CAI2179977.1"/>
    </source>
</evidence>
<dbReference type="OrthoDB" id="2419552at2759"/>
<organism evidence="1 2">
    <name type="scientific">Funneliformis geosporum</name>
    <dbReference type="NCBI Taxonomy" id="1117311"/>
    <lineage>
        <taxon>Eukaryota</taxon>
        <taxon>Fungi</taxon>
        <taxon>Fungi incertae sedis</taxon>
        <taxon>Mucoromycota</taxon>
        <taxon>Glomeromycotina</taxon>
        <taxon>Glomeromycetes</taxon>
        <taxon>Glomerales</taxon>
        <taxon>Glomeraceae</taxon>
        <taxon>Funneliformis</taxon>
    </lineage>
</organism>
<accession>A0A9W4SRB1</accession>
<dbReference type="Proteomes" id="UP001153678">
    <property type="component" value="Unassembled WGS sequence"/>
</dbReference>
<evidence type="ECO:0000313" key="2">
    <source>
        <dbReference type="Proteomes" id="UP001153678"/>
    </source>
</evidence>
<comment type="caution">
    <text evidence="1">The sequence shown here is derived from an EMBL/GenBank/DDBJ whole genome shotgun (WGS) entry which is preliminary data.</text>
</comment>
<proteinExistence type="predicted"/>
<sequence>DSDEEDGYRTPLNIITQSPTFKTPKSENIKDVINATESYAKQCLGKFTHTLGGDSGCYGTEPADPFNECDVSVPGTKYEFFDSYGCKDSVIVAGKDHKTFHPSVKAHSVKITCP</sequence>
<dbReference type="EMBL" id="CAMKVN010002188">
    <property type="protein sequence ID" value="CAI2179977.1"/>
    <property type="molecule type" value="Genomic_DNA"/>
</dbReference>
<name>A0A9W4SRB1_9GLOM</name>
<keyword evidence="2" id="KW-1185">Reference proteome</keyword>
<gene>
    <name evidence="1" type="ORF">FWILDA_LOCUS9355</name>
</gene>
<dbReference type="AlphaFoldDB" id="A0A9W4SRB1"/>
<reference evidence="1" key="1">
    <citation type="submission" date="2022-08" db="EMBL/GenBank/DDBJ databases">
        <authorList>
            <person name="Kallberg Y."/>
            <person name="Tangrot J."/>
            <person name="Rosling A."/>
        </authorList>
    </citation>
    <scope>NUCLEOTIDE SEQUENCE</scope>
    <source>
        <strain evidence="1">Wild A</strain>
    </source>
</reference>
<feature type="non-terminal residue" evidence="1">
    <location>
        <position position="114"/>
    </location>
</feature>
<protein>
    <submittedName>
        <fullName evidence="1">8913_t:CDS:1</fullName>
    </submittedName>
</protein>